<protein>
    <submittedName>
        <fullName evidence="1">Uncharacterized protein</fullName>
    </submittedName>
</protein>
<gene>
    <name evidence="1" type="ORF">SDC9_126309</name>
</gene>
<dbReference type="AlphaFoldDB" id="A0A645CQD1"/>
<evidence type="ECO:0000313" key="1">
    <source>
        <dbReference type="EMBL" id="MPM79276.1"/>
    </source>
</evidence>
<proteinExistence type="predicted"/>
<sequence>MPYLVGIFTNRAVGAELCAGSNVHEALSAKGDAVAIIPVNVRTPLTKRQQLVQHKISVRLLPIIAEEQRTVQVCKRAAVVVAECAVDQRIHNAAHARFIVVDRLRVVARL</sequence>
<name>A0A645CQD1_9ZZZZ</name>
<comment type="caution">
    <text evidence="1">The sequence shown here is derived from an EMBL/GenBank/DDBJ whole genome shotgun (WGS) entry which is preliminary data.</text>
</comment>
<dbReference type="EMBL" id="VSSQ01029233">
    <property type="protein sequence ID" value="MPM79276.1"/>
    <property type="molecule type" value="Genomic_DNA"/>
</dbReference>
<accession>A0A645CQD1</accession>
<organism evidence="1">
    <name type="scientific">bioreactor metagenome</name>
    <dbReference type="NCBI Taxonomy" id="1076179"/>
    <lineage>
        <taxon>unclassified sequences</taxon>
        <taxon>metagenomes</taxon>
        <taxon>ecological metagenomes</taxon>
    </lineage>
</organism>
<reference evidence="1" key="1">
    <citation type="submission" date="2019-08" db="EMBL/GenBank/DDBJ databases">
        <authorList>
            <person name="Kucharzyk K."/>
            <person name="Murdoch R.W."/>
            <person name="Higgins S."/>
            <person name="Loffler F."/>
        </authorList>
    </citation>
    <scope>NUCLEOTIDE SEQUENCE</scope>
</reference>